<dbReference type="Pfam" id="PF04082">
    <property type="entry name" value="Fungal_trans"/>
    <property type="match status" value="1"/>
</dbReference>
<name>A0A1L9RFK6_ASPWE</name>
<gene>
    <name evidence="8" type="ORF">ASPWEDRAFT_173156</name>
</gene>
<accession>A0A1L9RFK6</accession>
<dbReference type="CDD" id="cd00067">
    <property type="entry name" value="GAL4"/>
    <property type="match status" value="1"/>
</dbReference>
<dbReference type="PANTHER" id="PTHR47424:SF6">
    <property type="entry name" value="PROLINE UTILIZATION TRANS-ACTIVATOR"/>
    <property type="match status" value="1"/>
</dbReference>
<evidence type="ECO:0000256" key="5">
    <source>
        <dbReference type="ARBA" id="ARBA00023242"/>
    </source>
</evidence>
<dbReference type="InterPro" id="IPR001138">
    <property type="entry name" value="Zn2Cys6_DnaBD"/>
</dbReference>
<keyword evidence="6" id="KW-0472">Membrane</keyword>
<dbReference type="EMBL" id="KV878213">
    <property type="protein sequence ID" value="OJJ33719.1"/>
    <property type="molecule type" value="Genomic_DNA"/>
</dbReference>
<evidence type="ECO:0000256" key="6">
    <source>
        <dbReference type="SAM" id="Phobius"/>
    </source>
</evidence>
<dbReference type="InterPro" id="IPR036864">
    <property type="entry name" value="Zn2-C6_fun-type_DNA-bd_sf"/>
</dbReference>
<sequence>MTTPPRTANACESCRRRKVKCSGSQPCRSCTRHNWECVFGGSGRSRYSETHVRGLLDRIRVYEERIAVLERVPGASFQNTPAEPEIASYPDNGISPATDLTSGPAFESQVRSLLDQTHPEHNDSQWTSARPLVNEATAPTIPSLSESQHLLDRFLFYLGVSQHFFDPRMFSDSMMLLFQSPQQRDYQMRSTWFTEYLLVMAMAKLMDVDEPTSQPPGANLFAEAMRRLPPLHQLGEEGVIAVEILTLVTTYLQWCDRKHDAYLYIGLALRLAIALGCDRPAHEQSCLPSETAHRVRLWCTVYMLDRRLSSGLGLAAGADERQLCSELPRHAIGFQSPVALSINVRIARTTDDIMSSLYGNTSITQIDLVQKIQKILHDLYETGRSFPPALVLDFNRPLQTVTRTGASLYLMLFQAIILCVRPILLQRVRQKVRKQHDQLPLSPVPAVLTRLCETCNEAATKSLAILYSLQRQRTIPRYGFFDLDATFSAAFVLVMMGFVDKDRARPPALDQALEVLRFLARAGNLAAEKRLHDITQSCSRVWPDQIQPETTNFSPQQTEIYDPSDESRLLETWMHAEGTSAPFEMQPDWNLDLAVEAEGIYESFYDPTMPLTGVDYLDWAEIEKVFNENV</sequence>
<evidence type="ECO:0000259" key="7">
    <source>
        <dbReference type="PROSITE" id="PS50048"/>
    </source>
</evidence>
<evidence type="ECO:0000313" key="8">
    <source>
        <dbReference type="EMBL" id="OJJ33719.1"/>
    </source>
</evidence>
<dbReference type="GeneID" id="63746876"/>
<dbReference type="RefSeq" id="XP_040687395.1">
    <property type="nucleotide sequence ID" value="XM_040831028.1"/>
</dbReference>
<dbReference type="GO" id="GO:0000981">
    <property type="term" value="F:DNA-binding transcription factor activity, RNA polymerase II-specific"/>
    <property type="evidence" value="ECO:0007669"/>
    <property type="project" value="InterPro"/>
</dbReference>
<keyword evidence="3" id="KW-0238">DNA-binding</keyword>
<keyword evidence="6" id="KW-0812">Transmembrane</keyword>
<evidence type="ECO:0000256" key="3">
    <source>
        <dbReference type="ARBA" id="ARBA00023125"/>
    </source>
</evidence>
<dbReference type="CDD" id="cd12148">
    <property type="entry name" value="fungal_TF_MHR"/>
    <property type="match status" value="1"/>
</dbReference>
<keyword evidence="2" id="KW-0805">Transcription regulation</keyword>
<dbReference type="GO" id="GO:0008270">
    <property type="term" value="F:zinc ion binding"/>
    <property type="evidence" value="ECO:0007669"/>
    <property type="project" value="InterPro"/>
</dbReference>
<evidence type="ECO:0000256" key="4">
    <source>
        <dbReference type="ARBA" id="ARBA00023163"/>
    </source>
</evidence>
<reference evidence="9" key="1">
    <citation type="journal article" date="2017" name="Genome Biol.">
        <title>Comparative genomics reveals high biological diversity and specific adaptations in the industrially and medically important fungal genus Aspergillus.</title>
        <authorList>
            <person name="de Vries R.P."/>
            <person name="Riley R."/>
            <person name="Wiebenga A."/>
            <person name="Aguilar-Osorio G."/>
            <person name="Amillis S."/>
            <person name="Uchima C.A."/>
            <person name="Anderluh G."/>
            <person name="Asadollahi M."/>
            <person name="Askin M."/>
            <person name="Barry K."/>
            <person name="Battaglia E."/>
            <person name="Bayram O."/>
            <person name="Benocci T."/>
            <person name="Braus-Stromeyer S.A."/>
            <person name="Caldana C."/>
            <person name="Canovas D."/>
            <person name="Cerqueira G.C."/>
            <person name="Chen F."/>
            <person name="Chen W."/>
            <person name="Choi C."/>
            <person name="Clum A."/>
            <person name="Dos Santos R.A."/>
            <person name="Damasio A.R."/>
            <person name="Diallinas G."/>
            <person name="Emri T."/>
            <person name="Fekete E."/>
            <person name="Flipphi M."/>
            <person name="Freyberg S."/>
            <person name="Gallo A."/>
            <person name="Gournas C."/>
            <person name="Habgood R."/>
            <person name="Hainaut M."/>
            <person name="Harispe M.L."/>
            <person name="Henrissat B."/>
            <person name="Hilden K.S."/>
            <person name="Hope R."/>
            <person name="Hossain A."/>
            <person name="Karabika E."/>
            <person name="Karaffa L."/>
            <person name="Karanyi Z."/>
            <person name="Krasevec N."/>
            <person name="Kuo A."/>
            <person name="Kusch H."/>
            <person name="LaButti K."/>
            <person name="Lagendijk E.L."/>
            <person name="Lapidus A."/>
            <person name="Levasseur A."/>
            <person name="Lindquist E."/>
            <person name="Lipzen A."/>
            <person name="Logrieco A.F."/>
            <person name="MacCabe A."/>
            <person name="Maekelae M.R."/>
            <person name="Malavazi I."/>
            <person name="Melin P."/>
            <person name="Meyer V."/>
            <person name="Mielnichuk N."/>
            <person name="Miskei M."/>
            <person name="Molnar A.P."/>
            <person name="Mule G."/>
            <person name="Ngan C.Y."/>
            <person name="Orejas M."/>
            <person name="Orosz E."/>
            <person name="Ouedraogo J.P."/>
            <person name="Overkamp K.M."/>
            <person name="Park H.-S."/>
            <person name="Perrone G."/>
            <person name="Piumi F."/>
            <person name="Punt P.J."/>
            <person name="Ram A.F."/>
            <person name="Ramon A."/>
            <person name="Rauscher S."/>
            <person name="Record E."/>
            <person name="Riano-Pachon D.M."/>
            <person name="Robert V."/>
            <person name="Roehrig J."/>
            <person name="Ruller R."/>
            <person name="Salamov A."/>
            <person name="Salih N.S."/>
            <person name="Samson R.A."/>
            <person name="Sandor E."/>
            <person name="Sanguinetti M."/>
            <person name="Schuetze T."/>
            <person name="Sepcic K."/>
            <person name="Shelest E."/>
            <person name="Sherlock G."/>
            <person name="Sophianopoulou V."/>
            <person name="Squina F.M."/>
            <person name="Sun H."/>
            <person name="Susca A."/>
            <person name="Todd R.B."/>
            <person name="Tsang A."/>
            <person name="Unkles S.E."/>
            <person name="van de Wiele N."/>
            <person name="van Rossen-Uffink D."/>
            <person name="Oliveira J.V."/>
            <person name="Vesth T.C."/>
            <person name="Visser J."/>
            <person name="Yu J.-H."/>
            <person name="Zhou M."/>
            <person name="Andersen M.R."/>
            <person name="Archer D.B."/>
            <person name="Baker S.E."/>
            <person name="Benoit I."/>
            <person name="Brakhage A.A."/>
            <person name="Braus G.H."/>
            <person name="Fischer R."/>
            <person name="Frisvad J.C."/>
            <person name="Goldman G.H."/>
            <person name="Houbraken J."/>
            <person name="Oakley B."/>
            <person name="Pocsi I."/>
            <person name="Scazzocchio C."/>
            <person name="Seiboth B."/>
            <person name="vanKuyk P.A."/>
            <person name="Wortman J."/>
            <person name="Dyer P.S."/>
            <person name="Grigoriev I.V."/>
        </authorList>
    </citation>
    <scope>NUCLEOTIDE SEQUENCE [LARGE SCALE GENOMIC DNA]</scope>
    <source>
        <strain evidence="9">DTO 134E9</strain>
    </source>
</reference>
<proteinExistence type="predicted"/>
<dbReference type="SMART" id="SM00066">
    <property type="entry name" value="GAL4"/>
    <property type="match status" value="1"/>
</dbReference>
<evidence type="ECO:0000313" key="9">
    <source>
        <dbReference type="Proteomes" id="UP000184383"/>
    </source>
</evidence>
<dbReference type="InterPro" id="IPR051127">
    <property type="entry name" value="Fungal_SecMet_Regulators"/>
</dbReference>
<dbReference type="GO" id="GO:0006351">
    <property type="term" value="P:DNA-templated transcription"/>
    <property type="evidence" value="ECO:0007669"/>
    <property type="project" value="InterPro"/>
</dbReference>
<dbReference type="GO" id="GO:0003677">
    <property type="term" value="F:DNA binding"/>
    <property type="evidence" value="ECO:0007669"/>
    <property type="project" value="UniProtKB-KW"/>
</dbReference>
<keyword evidence="1" id="KW-0479">Metal-binding</keyword>
<dbReference type="PROSITE" id="PS50048">
    <property type="entry name" value="ZN2_CY6_FUNGAL_2"/>
    <property type="match status" value="1"/>
</dbReference>
<dbReference type="Pfam" id="PF00172">
    <property type="entry name" value="Zn_clus"/>
    <property type="match status" value="1"/>
</dbReference>
<dbReference type="SUPFAM" id="SSF57701">
    <property type="entry name" value="Zn2/Cys6 DNA-binding domain"/>
    <property type="match status" value="1"/>
</dbReference>
<dbReference type="STRING" id="1073089.A0A1L9RFK6"/>
<keyword evidence="4" id="KW-0804">Transcription</keyword>
<keyword evidence="9" id="KW-1185">Reference proteome</keyword>
<feature type="transmembrane region" description="Helical" evidence="6">
    <location>
        <begin position="406"/>
        <end position="424"/>
    </location>
</feature>
<dbReference type="Proteomes" id="UP000184383">
    <property type="component" value="Unassembled WGS sequence"/>
</dbReference>
<keyword evidence="6" id="KW-1133">Transmembrane helix</keyword>
<dbReference type="AlphaFoldDB" id="A0A1L9RFK6"/>
<dbReference type="InterPro" id="IPR007219">
    <property type="entry name" value="XnlR_reg_dom"/>
</dbReference>
<dbReference type="SMART" id="SM00906">
    <property type="entry name" value="Fungal_trans"/>
    <property type="match status" value="1"/>
</dbReference>
<feature type="domain" description="Zn(2)-C6 fungal-type" evidence="7">
    <location>
        <begin position="10"/>
        <end position="39"/>
    </location>
</feature>
<protein>
    <recommendedName>
        <fullName evidence="7">Zn(2)-C6 fungal-type domain-containing protein</fullName>
    </recommendedName>
</protein>
<dbReference type="Gene3D" id="4.10.240.10">
    <property type="entry name" value="Zn(2)-C6 fungal-type DNA-binding domain"/>
    <property type="match status" value="1"/>
</dbReference>
<dbReference type="VEuPathDB" id="FungiDB:ASPWEDRAFT_173156"/>
<feature type="transmembrane region" description="Helical" evidence="6">
    <location>
        <begin position="478"/>
        <end position="499"/>
    </location>
</feature>
<keyword evidence="5" id="KW-0539">Nucleus</keyword>
<dbReference type="PROSITE" id="PS00463">
    <property type="entry name" value="ZN2_CY6_FUNGAL_1"/>
    <property type="match status" value="1"/>
</dbReference>
<dbReference type="PANTHER" id="PTHR47424">
    <property type="entry name" value="REGULATORY PROTEIN GAL4"/>
    <property type="match status" value="1"/>
</dbReference>
<evidence type="ECO:0000256" key="2">
    <source>
        <dbReference type="ARBA" id="ARBA00023015"/>
    </source>
</evidence>
<evidence type="ECO:0000256" key="1">
    <source>
        <dbReference type="ARBA" id="ARBA00022723"/>
    </source>
</evidence>
<dbReference type="OrthoDB" id="3266505at2759"/>
<organism evidence="8 9">
    <name type="scientific">Aspergillus wentii DTO 134E9</name>
    <dbReference type="NCBI Taxonomy" id="1073089"/>
    <lineage>
        <taxon>Eukaryota</taxon>
        <taxon>Fungi</taxon>
        <taxon>Dikarya</taxon>
        <taxon>Ascomycota</taxon>
        <taxon>Pezizomycotina</taxon>
        <taxon>Eurotiomycetes</taxon>
        <taxon>Eurotiomycetidae</taxon>
        <taxon>Eurotiales</taxon>
        <taxon>Aspergillaceae</taxon>
        <taxon>Aspergillus</taxon>
        <taxon>Aspergillus subgen. Cremei</taxon>
    </lineage>
</organism>